<dbReference type="EMBL" id="CP137640">
    <property type="protein sequence ID" value="WVX79246.1"/>
    <property type="molecule type" value="Genomic_DNA"/>
</dbReference>
<protein>
    <submittedName>
        <fullName evidence="3">XylR N-terminal domain-containing protein</fullName>
    </submittedName>
</protein>
<sequence>MITNTQNIEEIIKFYPESGRIHLNNKRMILMEADAYGTLRRDLIASLGIDRAKGFLLRHGWSNGINVAKQLKEIFPFDSEIDWLSAGGYVHGMTGYVSVEVKELKYDPATKEYYSECYWYDSVEAEQHVKQFGNHHEPVCFNLVGTAGGYVSTHVGRKIIFKEIECVGKGDLRCRLIGKSIEDWGEDIETELHYYEEENLAQELDRAFLRIEKQKEIFKRALKINEKLSKVLLAGGGLQSVVKVLGEELNHTVIIEDKNFNRLESNGGYKNHNFMEFIKFPKHDQTLRKRMNQVINEKRTVHITVPEQFGWQHERLISPIVIKNEILGYISFLKESGRYDEMEYISLERASTICAIQLLNERTAIETIQQIKGEFLNELIRGSYNEEEITYRIRILGYNLKQEYYVFLFNIEYNDELKGGEEYFIKVKKQISEMIDTEVRNFGEPCLMSTNLNQIVLLMPHEMIKRSKLEVNEFGQSILNSITNRFGNFNIMLGISSLCKQIKTLKKGFEEAEKAIEILKLKRSPLRVIFFGELGSIGKIFCSENLADLENHACELLNEIKAYDEQYNLELLKTLYYFIENQGNMQKTSRELNISMGAIRYRMKRIQEFSDLDLTNSQDFFDAHLAVQVYSFLGMMKFN</sequence>
<dbReference type="InterPro" id="IPR004096">
    <property type="entry name" value="V4R"/>
</dbReference>
<dbReference type="SUPFAM" id="SSF111126">
    <property type="entry name" value="Ligand-binding domain in the NO signalling and Golgi transport"/>
    <property type="match status" value="1"/>
</dbReference>
<name>A0ABZ2C894_9BACI</name>
<evidence type="ECO:0000256" key="1">
    <source>
        <dbReference type="ARBA" id="ARBA00006754"/>
    </source>
</evidence>
<keyword evidence="4" id="KW-1185">Reference proteome</keyword>
<dbReference type="InterPro" id="IPR051448">
    <property type="entry name" value="CdaR-like_regulators"/>
</dbReference>
<dbReference type="Pfam" id="PF02830">
    <property type="entry name" value="V4R"/>
    <property type="match status" value="1"/>
</dbReference>
<proteinExistence type="inferred from homology"/>
<dbReference type="Gene3D" id="3.30.1380.20">
    <property type="entry name" value="Trafficking protein particle complex subunit 3"/>
    <property type="match status" value="1"/>
</dbReference>
<evidence type="ECO:0000313" key="4">
    <source>
        <dbReference type="Proteomes" id="UP001357223"/>
    </source>
</evidence>
<dbReference type="Gene3D" id="1.10.10.2840">
    <property type="entry name" value="PucR C-terminal helix-turn-helix domain"/>
    <property type="match status" value="1"/>
</dbReference>
<dbReference type="PANTHER" id="PTHR33744:SF1">
    <property type="entry name" value="DNA-BINDING TRANSCRIPTIONAL ACTIVATOR ADER"/>
    <property type="match status" value="1"/>
</dbReference>
<dbReference type="InterPro" id="IPR025736">
    <property type="entry name" value="PucR_C-HTH_dom"/>
</dbReference>
<dbReference type="Pfam" id="PF06505">
    <property type="entry name" value="XylR_N"/>
    <property type="match status" value="1"/>
</dbReference>
<accession>A0ABZ2C894</accession>
<evidence type="ECO:0000313" key="3">
    <source>
        <dbReference type="EMBL" id="WVX79246.1"/>
    </source>
</evidence>
<dbReference type="PANTHER" id="PTHR33744">
    <property type="entry name" value="CARBOHYDRATE DIACID REGULATOR"/>
    <property type="match status" value="1"/>
</dbReference>
<dbReference type="Gene3D" id="3.30.450.40">
    <property type="match status" value="1"/>
</dbReference>
<dbReference type="SMART" id="SM00989">
    <property type="entry name" value="V4R"/>
    <property type="match status" value="1"/>
</dbReference>
<evidence type="ECO:0000259" key="2">
    <source>
        <dbReference type="SMART" id="SM00989"/>
    </source>
</evidence>
<feature type="domain" description="4-vinyl reductase 4VR" evidence="2">
    <location>
        <begin position="118"/>
        <end position="180"/>
    </location>
</feature>
<reference evidence="3 4" key="1">
    <citation type="submission" date="2023-10" db="EMBL/GenBank/DDBJ databases">
        <title>Niallia locisalis sp.nov. isolated from a salt pond sample.</title>
        <authorList>
            <person name="Li X.-J."/>
            <person name="Dong L."/>
        </authorList>
    </citation>
    <scope>NUCLEOTIDE SEQUENCE [LARGE SCALE GENOMIC DNA]</scope>
    <source>
        <strain evidence="3 4">DSM 29761</strain>
    </source>
</reference>
<dbReference type="Proteomes" id="UP001357223">
    <property type="component" value="Chromosome"/>
</dbReference>
<dbReference type="InterPro" id="IPR024096">
    <property type="entry name" value="NO_sig/Golgi_transp_ligand-bd"/>
</dbReference>
<dbReference type="Pfam" id="PF17853">
    <property type="entry name" value="GGDEF_2"/>
    <property type="match status" value="1"/>
</dbReference>
<dbReference type="InterPro" id="IPR010523">
    <property type="entry name" value="XylR_N"/>
</dbReference>
<dbReference type="InterPro" id="IPR029016">
    <property type="entry name" value="GAF-like_dom_sf"/>
</dbReference>
<comment type="similarity">
    <text evidence="1">Belongs to the CdaR family.</text>
</comment>
<dbReference type="RefSeq" id="WP_338448180.1">
    <property type="nucleotide sequence ID" value="NZ_CP137640.1"/>
</dbReference>
<dbReference type="InterPro" id="IPR042070">
    <property type="entry name" value="PucR_C-HTH_sf"/>
</dbReference>
<dbReference type="Pfam" id="PF13556">
    <property type="entry name" value="HTH_30"/>
    <property type="match status" value="1"/>
</dbReference>
<organism evidence="3 4">
    <name type="scientific">Niallia oryzisoli</name>
    <dbReference type="NCBI Taxonomy" id="1737571"/>
    <lineage>
        <taxon>Bacteria</taxon>
        <taxon>Bacillati</taxon>
        <taxon>Bacillota</taxon>
        <taxon>Bacilli</taxon>
        <taxon>Bacillales</taxon>
        <taxon>Bacillaceae</taxon>
        <taxon>Niallia</taxon>
    </lineage>
</organism>
<gene>
    <name evidence="3" type="ORF">R4Z09_18285</name>
</gene>
<dbReference type="InterPro" id="IPR041522">
    <property type="entry name" value="CdaR_GGDEF"/>
</dbReference>